<comment type="similarity">
    <text evidence="1">Belongs to the nudE family.</text>
</comment>
<dbReference type="EMBL" id="JAVFWL010000004">
    <property type="protein sequence ID" value="KAK6747641.1"/>
    <property type="molecule type" value="Genomic_DNA"/>
</dbReference>
<feature type="coiled-coil region" evidence="3">
    <location>
        <begin position="36"/>
        <end position="168"/>
    </location>
</feature>
<feature type="region of interest" description="Disordered" evidence="4">
    <location>
        <begin position="186"/>
        <end position="247"/>
    </location>
</feature>
<protein>
    <submittedName>
        <fullName evidence="5">Uncharacterized protein</fullName>
    </submittedName>
</protein>
<organism evidence="5 6">
    <name type="scientific">Necator americanus</name>
    <name type="common">Human hookworm</name>
    <dbReference type="NCBI Taxonomy" id="51031"/>
    <lineage>
        <taxon>Eukaryota</taxon>
        <taxon>Metazoa</taxon>
        <taxon>Ecdysozoa</taxon>
        <taxon>Nematoda</taxon>
        <taxon>Chromadorea</taxon>
        <taxon>Rhabditida</taxon>
        <taxon>Rhabditina</taxon>
        <taxon>Rhabditomorpha</taxon>
        <taxon>Strongyloidea</taxon>
        <taxon>Ancylostomatidae</taxon>
        <taxon>Bunostominae</taxon>
        <taxon>Necator</taxon>
    </lineage>
</organism>
<comment type="caution">
    <text evidence="5">The sequence shown here is derived from an EMBL/GenBank/DDBJ whole genome shotgun (WGS) entry which is preliminary data.</text>
</comment>
<proteinExistence type="inferred from homology"/>
<reference evidence="5 6" key="1">
    <citation type="submission" date="2023-08" db="EMBL/GenBank/DDBJ databases">
        <title>A Necator americanus chromosomal reference genome.</title>
        <authorList>
            <person name="Ilik V."/>
            <person name="Petrzelkova K.J."/>
            <person name="Pardy F."/>
            <person name="Fuh T."/>
            <person name="Niatou-Singa F.S."/>
            <person name="Gouil Q."/>
            <person name="Baker L."/>
            <person name="Ritchie M.E."/>
            <person name="Jex A.R."/>
            <person name="Gazzola D."/>
            <person name="Li H."/>
            <person name="Toshio Fujiwara R."/>
            <person name="Zhan B."/>
            <person name="Aroian R.V."/>
            <person name="Pafco B."/>
            <person name="Schwarz E.M."/>
        </authorList>
    </citation>
    <scope>NUCLEOTIDE SEQUENCE [LARGE SCALE GENOMIC DNA]</scope>
    <source>
        <strain evidence="5 6">Aroian</strain>
        <tissue evidence="5">Whole animal</tissue>
    </source>
</reference>
<keyword evidence="2 3" id="KW-0175">Coiled coil</keyword>
<gene>
    <name evidence="5" type="primary">Necator_chrIV.g13981</name>
    <name evidence="5" type="ORF">RB195_000688</name>
</gene>
<evidence type="ECO:0000313" key="5">
    <source>
        <dbReference type="EMBL" id="KAK6747641.1"/>
    </source>
</evidence>
<dbReference type="Proteomes" id="UP001303046">
    <property type="component" value="Unassembled WGS sequence"/>
</dbReference>
<dbReference type="PANTHER" id="PTHR10921:SF1">
    <property type="entry name" value="NUCLEAR DISTRIBUTION PROTEIN NUDE HOMOLOG"/>
    <property type="match status" value="1"/>
</dbReference>
<evidence type="ECO:0000256" key="2">
    <source>
        <dbReference type="ARBA" id="ARBA00023054"/>
    </source>
</evidence>
<dbReference type="PANTHER" id="PTHR10921">
    <property type="entry name" value="NUCLEAR DISTRIBUTION PROTEIN NUDE HOMOLOG 1"/>
    <property type="match status" value="1"/>
</dbReference>
<sequence length="326" mass="37525">MDVVSLKKLSTEELIERLLYFKNLHERDAKDFEEYKASSQEMEVIMEREIEDAQREAKAATVKLHQVTVDAERANNKHQAEKREFLKIEDALRRELTVLRGEQEANRARIRELEQRNDDLERHERNNQQEVTDLEKKINEMTERLTLLENELAEKQTTTEEMYRLREEMRAAERPLLMVGPLRAERHDDTPEEPTPGDQLKQKPQHISRSIASSVDGSEKSNGVHYGLRSSKDSNGNDSSAISTTPISGGDGKGFANCVNRIVKDLMLKVDRLESILTDLNEFVWENRLQLLGVHAFPHALHLTPKDLPYGFSICKIPPTPFGEFI</sequence>
<evidence type="ECO:0000256" key="1">
    <source>
        <dbReference type="ARBA" id="ARBA00007429"/>
    </source>
</evidence>
<dbReference type="Gene3D" id="6.10.250.1080">
    <property type="match status" value="1"/>
</dbReference>
<keyword evidence="6" id="KW-1185">Reference proteome</keyword>
<evidence type="ECO:0000313" key="6">
    <source>
        <dbReference type="Proteomes" id="UP001303046"/>
    </source>
</evidence>
<evidence type="ECO:0000256" key="3">
    <source>
        <dbReference type="SAM" id="Coils"/>
    </source>
</evidence>
<feature type="compositionally biased region" description="Polar residues" evidence="4">
    <location>
        <begin position="205"/>
        <end position="216"/>
    </location>
</feature>
<name>A0ABR1DDX5_NECAM</name>
<dbReference type="InterPro" id="IPR033494">
    <property type="entry name" value="NUDE"/>
</dbReference>
<feature type="compositionally biased region" description="Polar residues" evidence="4">
    <location>
        <begin position="233"/>
        <end position="247"/>
    </location>
</feature>
<accession>A0ABR1DDX5</accession>
<evidence type="ECO:0000256" key="4">
    <source>
        <dbReference type="SAM" id="MobiDB-lite"/>
    </source>
</evidence>